<feature type="region of interest" description="Disordered" evidence="1">
    <location>
        <begin position="109"/>
        <end position="137"/>
    </location>
</feature>
<feature type="compositionally biased region" description="Basic residues" evidence="1">
    <location>
        <begin position="1"/>
        <end position="15"/>
    </location>
</feature>
<dbReference type="VEuPathDB" id="TriTrypDB:BSAL_32465"/>
<accession>A0A0S4JMT3</accession>
<dbReference type="Pfam" id="PF26165">
    <property type="entry name" value="RESC7"/>
    <property type="match status" value="1"/>
</dbReference>
<dbReference type="AlphaFoldDB" id="A0A0S4JMT3"/>
<dbReference type="OMA" id="SAFCRTH"/>
<keyword evidence="4" id="KW-1185">Reference proteome</keyword>
<sequence length="137" mass="15959">MRRLFRQGSLKHSRHTTTPTQSDFSAFCRTHRETTDLQLRRDLEVHVWRKCSALASADAEKLTIGETVSLMHTFLYFERWWNRGLDGPCEEQFGAARQLSFDLASSLSVSRKPKRESFESQPQVVRPRTSPLDEIFE</sequence>
<feature type="region of interest" description="Disordered" evidence="1">
    <location>
        <begin position="1"/>
        <end position="22"/>
    </location>
</feature>
<evidence type="ECO:0000259" key="2">
    <source>
        <dbReference type="Pfam" id="PF26165"/>
    </source>
</evidence>
<dbReference type="InterPro" id="IPR058774">
    <property type="entry name" value="RESC7"/>
</dbReference>
<organism evidence="3 4">
    <name type="scientific">Bodo saltans</name>
    <name type="common">Flagellated protozoan</name>
    <dbReference type="NCBI Taxonomy" id="75058"/>
    <lineage>
        <taxon>Eukaryota</taxon>
        <taxon>Discoba</taxon>
        <taxon>Euglenozoa</taxon>
        <taxon>Kinetoplastea</taxon>
        <taxon>Metakinetoplastina</taxon>
        <taxon>Eubodonida</taxon>
        <taxon>Bodonidae</taxon>
        <taxon>Bodo</taxon>
    </lineage>
</organism>
<proteinExistence type="predicted"/>
<dbReference type="Proteomes" id="UP000051952">
    <property type="component" value="Unassembled WGS sequence"/>
</dbReference>
<gene>
    <name evidence="3" type="ORF">BSAL_32465</name>
</gene>
<feature type="domain" description="RNA-editing substrate-binding complex 7 protein" evidence="2">
    <location>
        <begin position="16"/>
        <end position="88"/>
    </location>
</feature>
<evidence type="ECO:0000313" key="3">
    <source>
        <dbReference type="EMBL" id="CUG91516.1"/>
    </source>
</evidence>
<evidence type="ECO:0000313" key="4">
    <source>
        <dbReference type="Proteomes" id="UP000051952"/>
    </source>
</evidence>
<name>A0A0S4JMT3_BODSA</name>
<dbReference type="EMBL" id="CYKH01001937">
    <property type="protein sequence ID" value="CUG91516.1"/>
    <property type="molecule type" value="Genomic_DNA"/>
</dbReference>
<protein>
    <recommendedName>
        <fullName evidence="2">RNA-editing substrate-binding complex 7 protein domain-containing protein</fullName>
    </recommendedName>
</protein>
<reference evidence="4" key="1">
    <citation type="submission" date="2015-09" db="EMBL/GenBank/DDBJ databases">
        <authorList>
            <consortium name="Pathogen Informatics"/>
        </authorList>
    </citation>
    <scope>NUCLEOTIDE SEQUENCE [LARGE SCALE GENOMIC DNA]</scope>
    <source>
        <strain evidence="4">Lake Konstanz</strain>
    </source>
</reference>
<evidence type="ECO:0000256" key="1">
    <source>
        <dbReference type="SAM" id="MobiDB-lite"/>
    </source>
</evidence>